<comment type="caution">
    <text evidence="7">The sequence shown here is derived from an EMBL/GenBank/DDBJ whole genome shotgun (WGS) entry which is preliminary data.</text>
</comment>
<dbReference type="CDD" id="cd13844">
    <property type="entry name" value="CuRO_1_BOD_CotA_like"/>
    <property type="match status" value="1"/>
</dbReference>
<keyword evidence="9" id="KW-1185">Reference proteome</keyword>
<sequence>MVNRRQLLMAGAAAGGAAVLLSPTGSSAVSLPLERPLLNPNVIEKYRTNLLIPEVMPPARRHGRGRGDEYLIGMRQFSQQVLPPDLPRTTVWGFGAATRRGTFQFPGFTIEARVDRPVQVTWINQLVDRQDRFLPPLLPVDPTLLWANPPGGIAERDSTPTFTRTPGPYLGPVPVVVHLHGGHTQAESDGYPEAWYLPAAKNIPAGYATVGSFYDRYRASFAEQYGIQWRPGTATYRYDNDQRATTLWYHDHALGMTRQAIYSGLAGFYLLRGGQSDLPPGVLPGPAPALGDPPGTRYYEIPIVIQDRSFERDGSLFYPDSRAFNGTCTNPADYIPNGDVPPIWVPEFFADTMVANGRTWPRLEVEQRRYRLRLLNGCNTRTLILKIAANPTAERPVDPALPIWLIGTDGGFLPQPEPLDEITLGGAQRADVIIDFTDVPTGTNLYLINEGPDEPFQGGVPGVDFAPADVNTTGQVMKLAVVPRTGPDTSVPPDQLRLPKFVPLGPATNTRRLSLDERRSTTSCGVNGIFLGIVDPDGTAVPLNWDDPVTENVALNATEIWELDNRTDHAHPIHVHQVEFEIIGRGPRGNKPPTAQQLGYHDTVLALPGEITRIKSFFDLPGRYIWHCHILEHEDHEMMRPINIGPATDPTHAETTTPPAGESRQPSESPDHKHDRRQRKPAQHDDRR</sequence>
<name>A0A542XV05_SALAC</name>
<feature type="chain" id="PRO_5022037708" evidence="3">
    <location>
        <begin position="29"/>
        <end position="688"/>
    </location>
</feature>
<evidence type="ECO:0000256" key="1">
    <source>
        <dbReference type="ARBA" id="ARBA00010609"/>
    </source>
</evidence>
<dbReference type="PANTHER" id="PTHR48267">
    <property type="entry name" value="CUPREDOXIN SUPERFAMILY PROTEIN"/>
    <property type="match status" value="1"/>
</dbReference>
<reference evidence="7 8" key="1">
    <citation type="submission" date="2019-06" db="EMBL/GenBank/DDBJ databases">
        <title>Sequencing the genomes of 1000 actinobacteria strains.</title>
        <authorList>
            <person name="Klenk H.-P."/>
        </authorList>
    </citation>
    <scope>NUCLEOTIDE SEQUENCE [LARGE SCALE GENOMIC DNA]</scope>
    <source>
        <strain evidence="7 8">DSM 44819</strain>
    </source>
</reference>
<dbReference type="InterPro" id="IPR011706">
    <property type="entry name" value="Cu-oxidase_C"/>
</dbReference>
<dbReference type="EMBL" id="VFOL01000001">
    <property type="protein sequence ID" value="TQL39675.1"/>
    <property type="molecule type" value="Genomic_DNA"/>
</dbReference>
<dbReference type="Pfam" id="PF07732">
    <property type="entry name" value="Cu-oxidase_3"/>
    <property type="match status" value="1"/>
</dbReference>
<evidence type="ECO:0000313" key="7">
    <source>
        <dbReference type="EMBL" id="TQL39675.1"/>
    </source>
</evidence>
<protein>
    <submittedName>
        <fullName evidence="7">Bilirubin oxidase</fullName>
    </submittedName>
    <submittedName>
        <fullName evidence="6">Multicopper oxidase</fullName>
    </submittedName>
</protein>
<dbReference type="GO" id="GO:0016491">
    <property type="term" value="F:oxidoreductase activity"/>
    <property type="evidence" value="ECO:0007669"/>
    <property type="project" value="InterPro"/>
</dbReference>
<evidence type="ECO:0000259" key="4">
    <source>
        <dbReference type="Pfam" id="PF07731"/>
    </source>
</evidence>
<gene>
    <name evidence="6" type="primary">ompC</name>
    <name evidence="7" type="ORF">FB564_4947</name>
    <name evidence="6" type="ORF">Sar04_01440</name>
</gene>
<evidence type="ECO:0000313" key="8">
    <source>
        <dbReference type="Proteomes" id="UP000315983"/>
    </source>
</evidence>
<dbReference type="Proteomes" id="UP000677457">
    <property type="component" value="Unassembled WGS sequence"/>
</dbReference>
<keyword evidence="3" id="KW-0732">Signal</keyword>
<evidence type="ECO:0000259" key="5">
    <source>
        <dbReference type="Pfam" id="PF07732"/>
    </source>
</evidence>
<feature type="compositionally biased region" description="Polar residues" evidence="2">
    <location>
        <begin position="653"/>
        <end position="668"/>
    </location>
</feature>
<proteinExistence type="inferred from homology"/>
<dbReference type="SUPFAM" id="SSF49503">
    <property type="entry name" value="Cupredoxins"/>
    <property type="match status" value="3"/>
</dbReference>
<dbReference type="GO" id="GO:0005507">
    <property type="term" value="F:copper ion binding"/>
    <property type="evidence" value="ECO:0007669"/>
    <property type="project" value="InterPro"/>
</dbReference>
<feature type="signal peptide" evidence="3">
    <location>
        <begin position="1"/>
        <end position="28"/>
    </location>
</feature>
<feature type="region of interest" description="Disordered" evidence="2">
    <location>
        <begin position="641"/>
        <end position="688"/>
    </location>
</feature>
<dbReference type="PROSITE" id="PS51318">
    <property type="entry name" value="TAT"/>
    <property type="match status" value="1"/>
</dbReference>
<dbReference type="PANTHER" id="PTHR48267:SF1">
    <property type="entry name" value="BILIRUBIN OXIDASE"/>
    <property type="match status" value="1"/>
</dbReference>
<dbReference type="Proteomes" id="UP000315983">
    <property type="component" value="Unassembled WGS sequence"/>
</dbReference>
<dbReference type="InterPro" id="IPR011707">
    <property type="entry name" value="Cu-oxidase-like_N"/>
</dbReference>
<dbReference type="Gene3D" id="2.60.40.420">
    <property type="entry name" value="Cupredoxins - blue copper proteins"/>
    <property type="match status" value="3"/>
</dbReference>
<dbReference type="GeneID" id="93774059"/>
<feature type="domain" description="Plastocyanin-like" evidence="4">
    <location>
        <begin position="547"/>
        <end position="645"/>
    </location>
</feature>
<organism evidence="7 8">
    <name type="scientific">Salinispora arenicola</name>
    <dbReference type="NCBI Taxonomy" id="168697"/>
    <lineage>
        <taxon>Bacteria</taxon>
        <taxon>Bacillati</taxon>
        <taxon>Actinomycetota</taxon>
        <taxon>Actinomycetes</taxon>
        <taxon>Micromonosporales</taxon>
        <taxon>Micromonosporaceae</taxon>
        <taxon>Salinispora</taxon>
    </lineage>
</organism>
<dbReference type="InterPro" id="IPR045087">
    <property type="entry name" value="Cu-oxidase_fam"/>
</dbReference>
<evidence type="ECO:0000313" key="6">
    <source>
        <dbReference type="EMBL" id="GIM81291.1"/>
    </source>
</evidence>
<accession>A0A542XV05</accession>
<dbReference type="RefSeq" id="WP_018800719.1">
    <property type="nucleotide sequence ID" value="NZ_BOQM01000001.1"/>
</dbReference>
<feature type="domain" description="Plastocyanin-like" evidence="5">
    <location>
        <begin position="232"/>
        <end position="272"/>
    </location>
</feature>
<dbReference type="Pfam" id="PF07731">
    <property type="entry name" value="Cu-oxidase_2"/>
    <property type="match status" value="1"/>
</dbReference>
<reference evidence="6 9" key="2">
    <citation type="submission" date="2021-03" db="EMBL/GenBank/DDBJ databases">
        <title>Whole genome shotgun sequence of Salinispora arenicola NBRC 105043.</title>
        <authorList>
            <person name="Komaki H."/>
            <person name="Tamura T."/>
        </authorList>
    </citation>
    <scope>NUCLEOTIDE SEQUENCE [LARGE SCALE GENOMIC DNA]</scope>
    <source>
        <strain evidence="6 9">NBRC 105043</strain>
    </source>
</reference>
<dbReference type="CDD" id="cd13868">
    <property type="entry name" value="CuRO_2_CotA_like"/>
    <property type="match status" value="1"/>
</dbReference>
<evidence type="ECO:0000256" key="3">
    <source>
        <dbReference type="SAM" id="SignalP"/>
    </source>
</evidence>
<evidence type="ECO:0000256" key="2">
    <source>
        <dbReference type="SAM" id="MobiDB-lite"/>
    </source>
</evidence>
<dbReference type="EMBL" id="BOQM01000001">
    <property type="protein sequence ID" value="GIM81291.1"/>
    <property type="molecule type" value="Genomic_DNA"/>
</dbReference>
<comment type="similarity">
    <text evidence="1">Belongs to the multicopper oxidase family.</text>
</comment>
<evidence type="ECO:0000313" key="9">
    <source>
        <dbReference type="Proteomes" id="UP000677457"/>
    </source>
</evidence>
<dbReference type="AlphaFoldDB" id="A0A542XV05"/>
<dbReference type="InterPro" id="IPR008972">
    <property type="entry name" value="Cupredoxin"/>
</dbReference>
<dbReference type="InterPro" id="IPR006311">
    <property type="entry name" value="TAT_signal"/>
</dbReference>